<evidence type="ECO:0000313" key="3">
    <source>
        <dbReference type="Proteomes" id="UP000197781"/>
    </source>
</evidence>
<dbReference type="RefSeq" id="WP_088909091.1">
    <property type="nucleotide sequence ID" value="NZ_CP018145.1"/>
</dbReference>
<reference evidence="2 3" key="1">
    <citation type="submission" date="2016-11" db="EMBL/GenBank/DDBJ databases">
        <authorList>
            <person name="Jaros S."/>
            <person name="Januszkiewicz K."/>
            <person name="Wedrychowicz H."/>
        </authorList>
    </citation>
    <scope>NUCLEOTIDE SEQUENCE [LARGE SCALE GENOMIC DNA]</scope>
    <source>
        <strain evidence="2 3">NF2</strain>
    </source>
</reference>
<keyword evidence="1" id="KW-0472">Membrane</keyword>
<name>A0A220MKI4_9BACL</name>
<evidence type="ECO:0000313" key="2">
    <source>
        <dbReference type="EMBL" id="ASJ55422.1"/>
    </source>
</evidence>
<evidence type="ECO:0008006" key="4">
    <source>
        <dbReference type="Google" id="ProtNLM"/>
    </source>
</evidence>
<keyword evidence="1" id="KW-0812">Transmembrane</keyword>
<feature type="transmembrane region" description="Helical" evidence="1">
    <location>
        <begin position="48"/>
        <end position="65"/>
    </location>
</feature>
<gene>
    <name evidence="2" type="ORF">BP422_18840</name>
</gene>
<dbReference type="KEGG" id="bfm:BP422_18840"/>
<feature type="transmembrane region" description="Helical" evidence="1">
    <location>
        <begin position="7"/>
        <end position="28"/>
    </location>
</feature>
<dbReference type="Proteomes" id="UP000197781">
    <property type="component" value="Chromosome"/>
</dbReference>
<protein>
    <recommendedName>
        <fullName evidence="4">DoxX family protein</fullName>
    </recommendedName>
</protein>
<accession>A0A220MKI4</accession>
<dbReference type="AlphaFoldDB" id="A0A220MKI4"/>
<keyword evidence="1" id="KW-1133">Transmembrane helix</keyword>
<evidence type="ECO:0000256" key="1">
    <source>
        <dbReference type="SAM" id="Phobius"/>
    </source>
</evidence>
<sequence>MTRTLPVFARIILGLILLGAGVNGYMVLFGFEPIFPTSPAAMKLLQGYLLVLVKTVEIICGLLFLTNRFVPLSLTATAPLAVNILTFHLFVDPDMLTIGLIVAILEVYLLWSYRHSFRQLMTM</sequence>
<organism evidence="2 3">
    <name type="scientific">Brevibacillus formosus</name>
    <dbReference type="NCBI Taxonomy" id="54913"/>
    <lineage>
        <taxon>Bacteria</taxon>
        <taxon>Bacillati</taxon>
        <taxon>Bacillota</taxon>
        <taxon>Bacilli</taxon>
        <taxon>Bacillales</taxon>
        <taxon>Paenibacillaceae</taxon>
        <taxon>Brevibacillus</taxon>
    </lineage>
</organism>
<feature type="transmembrane region" description="Helical" evidence="1">
    <location>
        <begin position="96"/>
        <end position="113"/>
    </location>
</feature>
<feature type="transmembrane region" description="Helical" evidence="1">
    <location>
        <begin position="72"/>
        <end position="90"/>
    </location>
</feature>
<dbReference type="EMBL" id="CP018145">
    <property type="protein sequence ID" value="ASJ55422.1"/>
    <property type="molecule type" value="Genomic_DNA"/>
</dbReference>
<proteinExistence type="predicted"/>